<gene>
    <name evidence="1" type="ORF">UTRI_10386_B</name>
</gene>
<dbReference type="Proteomes" id="UP000324022">
    <property type="component" value="Unassembled WGS sequence"/>
</dbReference>
<reference evidence="1 2" key="1">
    <citation type="submission" date="2018-03" db="EMBL/GenBank/DDBJ databases">
        <authorList>
            <person name="Guldener U."/>
        </authorList>
    </citation>
    <scope>NUCLEOTIDE SEQUENCE [LARGE SCALE GENOMIC DNA]</scope>
    <source>
        <strain evidence="1 2">NBRC100155</strain>
    </source>
</reference>
<keyword evidence="2" id="KW-1185">Reference proteome</keyword>
<proteinExistence type="predicted"/>
<name>A0A5C3E898_9BASI</name>
<dbReference type="EMBL" id="OOIN01000016">
    <property type="protein sequence ID" value="SPO26914.1"/>
    <property type="molecule type" value="Genomic_DNA"/>
</dbReference>
<evidence type="ECO:0000313" key="2">
    <source>
        <dbReference type="Proteomes" id="UP000324022"/>
    </source>
</evidence>
<evidence type="ECO:0000313" key="1">
    <source>
        <dbReference type="EMBL" id="SPO26914.1"/>
    </source>
</evidence>
<organism evidence="1 2">
    <name type="scientific">Ustilago trichophora</name>
    <dbReference type="NCBI Taxonomy" id="86804"/>
    <lineage>
        <taxon>Eukaryota</taxon>
        <taxon>Fungi</taxon>
        <taxon>Dikarya</taxon>
        <taxon>Basidiomycota</taxon>
        <taxon>Ustilaginomycotina</taxon>
        <taxon>Ustilaginomycetes</taxon>
        <taxon>Ustilaginales</taxon>
        <taxon>Ustilaginaceae</taxon>
        <taxon>Ustilago</taxon>
    </lineage>
</organism>
<dbReference type="AlphaFoldDB" id="A0A5C3E898"/>
<accession>A0A5C3E898</accession>
<sequence length="220" mass="25522">MLALRKSIECIFLIASLTSTVLGSWWSRPYGADAEMLEQVRNAHYRLQQEVTEGTVLQSPLFEPHRGFSSYIKAPRLEENALKLAQKYNSIKYFRTVPRAKLHTWGDRLLGAKLEGTPRETSYHLSIIRPHNRDPKLNRLAESLGLQSDQMASLLWRQEIVKDALKWRSKLVAVDKYPVPPNVGNPLKRLIEILDPWKKNGQMEEMREASLRGWQYVGRW</sequence>
<protein>
    <submittedName>
        <fullName evidence="1">Uncharacterized protein</fullName>
    </submittedName>
</protein>